<reference evidence="5" key="2">
    <citation type="submission" date="2016-06" db="UniProtKB">
        <authorList>
            <consortium name="WormBaseParasite"/>
        </authorList>
    </citation>
    <scope>IDENTIFICATION</scope>
</reference>
<feature type="coiled-coil region" evidence="1">
    <location>
        <begin position="225"/>
        <end position="265"/>
    </location>
</feature>
<dbReference type="Proteomes" id="UP000050741">
    <property type="component" value="Unassembled WGS sequence"/>
</dbReference>
<feature type="domain" description="B30.2/SPRY" evidence="3">
    <location>
        <begin position="357"/>
        <end position="547"/>
    </location>
</feature>
<sequence>MSISPESTDGGDITTDHDQRENLGPTNLEQFDEMRLLLARIAELDRQMNSPTSSSVDLVAQNKNEKRRLLVRLAHLEGQQTMNLQTSSEGFELFYDVNHVSLLATGLCLAKEELNQTKEKVKSTEELVGKNELTEKLKVSIDQLSLKQQTDQKETNDKIDSLKDQQEQFVSMIRGMEQKQKEELERKMDESLKSVQAMVHAELKKCQNKQQQTIDELTEKLRGSIDQLSLKNQELSNVHKNLMEQMKEQREMDALKQQTDQKETNDKIGSLIKGQQEQFENKFSEMIRGMEQKQKDGQKELQLKMDESLKSVQAMVVAEFEKQKESNANKFAGVGQKNALQQEKIVKLEKYQKEQQPNIVHLQKTVATLCDIGLLINRWDSAACHHNLALSEPGRLIVQHNGDKSEWSSVIAERYLHSGKSYFEVKIVEKTGNISIGLASKRMPLDKYVGEYEQTLGYSSDGYFYGHEVRGCGHTANGRPCIVGKPSFGVGDVVGYSSIKGSYTCTLNGQPLVEHHHNGSYYVDLFPCVSLGSPGTKIEVNFGPNFNRK</sequence>
<evidence type="ECO:0000259" key="3">
    <source>
        <dbReference type="PROSITE" id="PS50188"/>
    </source>
</evidence>
<dbReference type="PROSITE" id="PS50188">
    <property type="entry name" value="B302_SPRY"/>
    <property type="match status" value="1"/>
</dbReference>
<dbReference type="InterPro" id="IPR044736">
    <property type="entry name" value="Gid1/RanBPM/SPLA_SPRY"/>
</dbReference>
<protein>
    <submittedName>
        <fullName evidence="5">B30.2/SPRY domain-containing protein</fullName>
    </submittedName>
</protein>
<dbReference type="InterPro" id="IPR001870">
    <property type="entry name" value="B30.2/SPRY"/>
</dbReference>
<dbReference type="InterPro" id="IPR013320">
    <property type="entry name" value="ConA-like_dom_sf"/>
</dbReference>
<evidence type="ECO:0000256" key="1">
    <source>
        <dbReference type="SAM" id="Coils"/>
    </source>
</evidence>
<feature type="region of interest" description="Disordered" evidence="2">
    <location>
        <begin position="1"/>
        <end position="27"/>
    </location>
</feature>
<dbReference type="SUPFAM" id="SSF49899">
    <property type="entry name" value="Concanavalin A-like lectins/glucanases"/>
    <property type="match status" value="1"/>
</dbReference>
<organism evidence="4 5">
    <name type="scientific">Globodera pallida</name>
    <name type="common">Potato cyst nematode worm</name>
    <name type="synonym">Heterodera pallida</name>
    <dbReference type="NCBI Taxonomy" id="36090"/>
    <lineage>
        <taxon>Eukaryota</taxon>
        <taxon>Metazoa</taxon>
        <taxon>Ecdysozoa</taxon>
        <taxon>Nematoda</taxon>
        <taxon>Chromadorea</taxon>
        <taxon>Rhabditida</taxon>
        <taxon>Tylenchina</taxon>
        <taxon>Tylenchomorpha</taxon>
        <taxon>Tylenchoidea</taxon>
        <taxon>Heteroderidae</taxon>
        <taxon>Heteroderinae</taxon>
        <taxon>Globodera</taxon>
    </lineage>
</organism>
<accession>A0A183BYZ0</accession>
<evidence type="ECO:0000313" key="5">
    <source>
        <dbReference type="WBParaSite" id="GPLIN_000583100"/>
    </source>
</evidence>
<dbReference type="WBParaSite" id="GPLIN_000583100">
    <property type="protein sequence ID" value="GPLIN_000583100"/>
    <property type="gene ID" value="GPLIN_000583100"/>
</dbReference>
<reference evidence="4" key="1">
    <citation type="submission" date="2014-05" db="EMBL/GenBank/DDBJ databases">
        <title>The genome and life-stage specific transcriptomes of Globodera pallida elucidate key aspects of plant parasitism by a cyst nematode.</title>
        <authorList>
            <person name="Cotton J.A."/>
            <person name="Lilley C.J."/>
            <person name="Jones L.M."/>
            <person name="Kikuchi T."/>
            <person name="Reid A.J."/>
            <person name="Thorpe P."/>
            <person name="Tsai I.J."/>
            <person name="Beasley H."/>
            <person name="Blok V."/>
            <person name="Cock P.J.A."/>
            <person name="Van den Akker S.E."/>
            <person name="Holroyd N."/>
            <person name="Hunt M."/>
            <person name="Mantelin S."/>
            <person name="Naghra H."/>
            <person name="Pain A."/>
            <person name="Palomares-Rius J.E."/>
            <person name="Zarowiecki M."/>
            <person name="Berriman M."/>
            <person name="Jones J.T."/>
            <person name="Urwin P.E."/>
        </authorList>
    </citation>
    <scope>NUCLEOTIDE SEQUENCE [LARGE SCALE GENOMIC DNA]</scope>
    <source>
        <strain evidence="4">Lindley</strain>
    </source>
</reference>
<dbReference type="InterPro" id="IPR003877">
    <property type="entry name" value="SPRY_dom"/>
</dbReference>
<keyword evidence="1" id="KW-0175">Coiled coil</keyword>
<proteinExistence type="predicted"/>
<dbReference type="Gene3D" id="2.60.120.920">
    <property type="match status" value="1"/>
</dbReference>
<dbReference type="CDD" id="cd12885">
    <property type="entry name" value="SPRY_RanBP_like"/>
    <property type="match status" value="1"/>
</dbReference>
<evidence type="ECO:0000256" key="2">
    <source>
        <dbReference type="SAM" id="MobiDB-lite"/>
    </source>
</evidence>
<evidence type="ECO:0000313" key="4">
    <source>
        <dbReference type="Proteomes" id="UP000050741"/>
    </source>
</evidence>
<dbReference type="AlphaFoldDB" id="A0A183BYZ0"/>
<dbReference type="SMART" id="SM00449">
    <property type="entry name" value="SPRY"/>
    <property type="match status" value="1"/>
</dbReference>
<name>A0A183BYZ0_GLOPA</name>
<dbReference type="InterPro" id="IPR043136">
    <property type="entry name" value="B30.2/SPRY_sf"/>
</dbReference>
<keyword evidence="4" id="KW-1185">Reference proteome</keyword>